<evidence type="ECO:0000313" key="1">
    <source>
        <dbReference type="EMBL" id="USJ24715.1"/>
    </source>
</evidence>
<dbReference type="Proteomes" id="UP001055460">
    <property type="component" value="Chromosome"/>
</dbReference>
<accession>A0A9Q9DAT3</accession>
<evidence type="ECO:0000313" key="2">
    <source>
        <dbReference type="Proteomes" id="UP001055460"/>
    </source>
</evidence>
<proteinExistence type="predicted"/>
<dbReference type="RefSeq" id="WP_252160521.1">
    <property type="nucleotide sequence ID" value="NZ_CP098807.1"/>
</dbReference>
<dbReference type="AlphaFoldDB" id="A0A9Q9DAT3"/>
<gene>
    <name evidence="1" type="ORF">NE863_07045</name>
</gene>
<sequence length="107" mass="11308">MKIRITRGGIFGKDGEIAVGTELDVKEEPKGWVGRYEVISGGGKGRDFATGAGDGEPKTAAEVLEMAKDPNVQFMSFKAAATKLLGDKTPAKKDEIIAALEDLATQP</sequence>
<name>A0A9Q9DAT3_ENSAD</name>
<dbReference type="EMBL" id="CP098807">
    <property type="protein sequence ID" value="USJ24715.1"/>
    <property type="molecule type" value="Genomic_DNA"/>
</dbReference>
<organism evidence="1 2">
    <name type="scientific">Ensifer adhaerens</name>
    <name type="common">Sinorhizobium morelense</name>
    <dbReference type="NCBI Taxonomy" id="106592"/>
    <lineage>
        <taxon>Bacteria</taxon>
        <taxon>Pseudomonadati</taxon>
        <taxon>Pseudomonadota</taxon>
        <taxon>Alphaproteobacteria</taxon>
        <taxon>Hyphomicrobiales</taxon>
        <taxon>Rhizobiaceae</taxon>
        <taxon>Sinorhizobium/Ensifer group</taxon>
        <taxon>Ensifer</taxon>
    </lineage>
</organism>
<protein>
    <submittedName>
        <fullName evidence="1">Uncharacterized protein</fullName>
    </submittedName>
</protein>
<reference evidence="1" key="1">
    <citation type="submission" date="2022-06" db="EMBL/GenBank/DDBJ databases">
        <title>Physiological and biochemical characterization and genomic elucidation of a strain of the genus Ensifer adhaerens M8 that combines arsenic oxidation and chromium reduction.</title>
        <authorList>
            <person name="Li X."/>
            <person name="Yu c."/>
        </authorList>
    </citation>
    <scope>NUCLEOTIDE SEQUENCE</scope>
    <source>
        <strain evidence="1">M8</strain>
    </source>
</reference>